<organism evidence="2 3">
    <name type="scientific">Croceicoccus esteveae</name>
    <dbReference type="NCBI Taxonomy" id="3075597"/>
    <lineage>
        <taxon>Bacteria</taxon>
        <taxon>Pseudomonadati</taxon>
        <taxon>Pseudomonadota</taxon>
        <taxon>Alphaproteobacteria</taxon>
        <taxon>Sphingomonadales</taxon>
        <taxon>Erythrobacteraceae</taxon>
        <taxon>Croceicoccus</taxon>
    </lineage>
</organism>
<keyword evidence="3" id="KW-1185">Reference proteome</keyword>
<feature type="chain" id="PRO_5045646550" evidence="1">
    <location>
        <begin position="22"/>
        <end position="305"/>
    </location>
</feature>
<accession>A0ABU2ZFV0</accession>
<name>A0ABU2ZFV0_9SPHN</name>
<dbReference type="Pfam" id="PF04338">
    <property type="entry name" value="DUF481"/>
    <property type="match status" value="1"/>
</dbReference>
<proteinExistence type="predicted"/>
<evidence type="ECO:0000256" key="1">
    <source>
        <dbReference type="SAM" id="SignalP"/>
    </source>
</evidence>
<reference evidence="2 3" key="1">
    <citation type="submission" date="2023-09" db="EMBL/GenBank/DDBJ databases">
        <authorList>
            <person name="Rey-Velasco X."/>
        </authorList>
    </citation>
    <scope>NUCLEOTIDE SEQUENCE [LARGE SCALE GENOMIC DNA]</scope>
    <source>
        <strain evidence="2 3">F390</strain>
    </source>
</reference>
<dbReference type="InterPro" id="IPR007433">
    <property type="entry name" value="DUF481"/>
</dbReference>
<dbReference type="Proteomes" id="UP001259803">
    <property type="component" value="Unassembled WGS sequence"/>
</dbReference>
<feature type="signal peptide" evidence="1">
    <location>
        <begin position="1"/>
        <end position="21"/>
    </location>
</feature>
<evidence type="ECO:0000313" key="3">
    <source>
        <dbReference type="Proteomes" id="UP001259803"/>
    </source>
</evidence>
<dbReference type="EMBL" id="JAVRHS010000001">
    <property type="protein sequence ID" value="MDT0575091.1"/>
    <property type="molecule type" value="Genomic_DNA"/>
</dbReference>
<gene>
    <name evidence="2" type="ORF">RM533_02695</name>
</gene>
<dbReference type="PROSITE" id="PS51257">
    <property type="entry name" value="PROKAR_LIPOPROTEIN"/>
    <property type="match status" value="1"/>
</dbReference>
<dbReference type="RefSeq" id="WP_311339633.1">
    <property type="nucleotide sequence ID" value="NZ_JAVRHS010000001.1"/>
</dbReference>
<sequence length="305" mass="33533">MKKVGSVVLMAMLACTTPAAAQLPPGVRAMVEAAIASGDAEAVDTITKFARQTHPADVREIDILYDSFQQKQRARLAARAQADAPPAHGGGLFDLWEGKGELGAFRSTGNTRNTGFTGALALERIGVDWRHKLAGRVDYQRSAGRTTRERYRASYEPNYNFSDKGFVFSLLQYESDRFQGFTSRYSLSGGVGYRLIERDRLQVSFKGGPAYRRVELTPDGSESFLAALGAFNADWQITDIINLTEEANLFIRSGNSNFSSLTGLEADIGSGLKARLSYSLEHDTDPPDKAFKTDTLSRLTVVYEF</sequence>
<comment type="caution">
    <text evidence="2">The sequence shown here is derived from an EMBL/GenBank/DDBJ whole genome shotgun (WGS) entry which is preliminary data.</text>
</comment>
<evidence type="ECO:0000313" key="2">
    <source>
        <dbReference type="EMBL" id="MDT0575091.1"/>
    </source>
</evidence>
<protein>
    <submittedName>
        <fullName evidence="2">DUF481 domain-containing protein</fullName>
    </submittedName>
</protein>
<keyword evidence="1" id="KW-0732">Signal</keyword>